<dbReference type="Gene3D" id="2.20.100.10">
    <property type="entry name" value="Thrombospondin type-1 (TSP1) repeat"/>
    <property type="match status" value="5"/>
</dbReference>
<organism evidence="4 5">
    <name type="scientific">Anabas testudineus</name>
    <name type="common">Climbing perch</name>
    <name type="synonym">Anthias testudineus</name>
    <dbReference type="NCBI Taxonomy" id="64144"/>
    <lineage>
        <taxon>Eukaryota</taxon>
        <taxon>Metazoa</taxon>
        <taxon>Chordata</taxon>
        <taxon>Craniata</taxon>
        <taxon>Vertebrata</taxon>
        <taxon>Euteleostomi</taxon>
        <taxon>Actinopterygii</taxon>
        <taxon>Neopterygii</taxon>
        <taxon>Teleostei</taxon>
        <taxon>Neoteleostei</taxon>
        <taxon>Acanthomorphata</taxon>
        <taxon>Anabantaria</taxon>
        <taxon>Anabantiformes</taxon>
        <taxon>Anabantoidei</taxon>
        <taxon>Anabantidae</taxon>
        <taxon>Anabas</taxon>
    </lineage>
</organism>
<reference evidence="4" key="2">
    <citation type="submission" date="2025-08" db="UniProtKB">
        <authorList>
            <consortium name="Ensembl"/>
        </authorList>
    </citation>
    <scope>IDENTIFICATION</scope>
</reference>
<dbReference type="SMART" id="SM00209">
    <property type="entry name" value="TSP1"/>
    <property type="match status" value="5"/>
</dbReference>
<name>A0A7N6C397_ANATE</name>
<accession>A0A7N6C397</accession>
<dbReference type="InterPro" id="IPR000884">
    <property type="entry name" value="TSP1_rpt"/>
</dbReference>
<dbReference type="InterPro" id="IPR052065">
    <property type="entry name" value="Compl_asym_regulator"/>
</dbReference>
<dbReference type="Ensembl" id="ENSATET00000068647.1">
    <property type="protein sequence ID" value="ENSATEP00000071921.1"/>
    <property type="gene ID" value="ENSATEG00000028905.1"/>
</dbReference>
<dbReference type="PANTHER" id="PTHR22906:SF21">
    <property type="entry name" value="SEMA DOMAIN-CONTAINING PROTEIN"/>
    <property type="match status" value="1"/>
</dbReference>
<evidence type="ECO:0000256" key="1">
    <source>
        <dbReference type="ARBA" id="ARBA00022737"/>
    </source>
</evidence>
<dbReference type="PRINTS" id="PR01705">
    <property type="entry name" value="TSP1REPEAT"/>
</dbReference>
<dbReference type="InParanoid" id="A0A7N6C397"/>
<evidence type="ECO:0000313" key="4">
    <source>
        <dbReference type="Ensembl" id="ENSATEP00000071921.1"/>
    </source>
</evidence>
<sequence length="362" mass="39570">MLTSFISYCLDSTLTPLGSPTDEQGCRTWSSWGPWGPCSTSCGTGSMSRQRTCPPGDLLRHCRGQDVQRQQCFNTSCPVDGEWLPWVSWSNCSSDCGGVRIRHRGCIPPRYGGRDCSQLPESSNLAMEIITFCLTVVHCGWSSWSEWGECLGPCGVQSVQWSFRSPNNPTKHGDGRTCRGIYRKAPCPVDGHWSGWTEWSECDAQCGGGVKQRNRTCTAPPPKNGGRECEGMTLQSQTCNSQPCTKDIGTQTGDSAKHSIMKKIHVNEVGIRQRFRSCNYTKSTCDGDSEEQEPSDFSCVLSVNGGWSAWTPWSQCSSECDSGVQTRERFCNSPSPQHGGSSCPGPQIQTKDCNSHPCSGAA</sequence>
<protein>
    <submittedName>
        <fullName evidence="4">Uncharacterized protein</fullName>
    </submittedName>
</protein>
<dbReference type="PROSITE" id="PS50092">
    <property type="entry name" value="TSP1"/>
    <property type="match status" value="5"/>
</dbReference>
<dbReference type="Proteomes" id="UP000265040">
    <property type="component" value="Chromosome 2"/>
</dbReference>
<dbReference type="OrthoDB" id="446173at2759"/>
<dbReference type="Pfam" id="PF00090">
    <property type="entry name" value="TSP_1"/>
    <property type="match status" value="4"/>
</dbReference>
<keyword evidence="5" id="KW-1185">Reference proteome</keyword>
<dbReference type="PANTHER" id="PTHR22906">
    <property type="entry name" value="PROPERDIN"/>
    <property type="match status" value="1"/>
</dbReference>
<evidence type="ECO:0000313" key="5">
    <source>
        <dbReference type="Proteomes" id="UP000265040"/>
    </source>
</evidence>
<dbReference type="AlphaFoldDB" id="A0A7N6C397"/>
<dbReference type="FunFam" id="2.20.100.10:FF:000002">
    <property type="entry name" value="Unc-5 netrin receptor C"/>
    <property type="match status" value="1"/>
</dbReference>
<dbReference type="GeneTree" id="ENSGT00440000038972"/>
<dbReference type="FunFam" id="2.20.100.10:FF:000007">
    <property type="entry name" value="Thrombospondin 1"/>
    <property type="match status" value="1"/>
</dbReference>
<dbReference type="InterPro" id="IPR036383">
    <property type="entry name" value="TSP1_rpt_sf"/>
</dbReference>
<proteinExistence type="predicted"/>
<evidence type="ECO:0000256" key="2">
    <source>
        <dbReference type="ARBA" id="ARBA00023157"/>
    </source>
</evidence>
<feature type="region of interest" description="Disordered" evidence="3">
    <location>
        <begin position="331"/>
        <end position="362"/>
    </location>
</feature>
<reference evidence="4" key="1">
    <citation type="submission" date="2021-04" db="EMBL/GenBank/DDBJ databases">
        <authorList>
            <consortium name="Wellcome Sanger Institute Data Sharing"/>
        </authorList>
    </citation>
    <scope>NUCLEOTIDE SEQUENCE [LARGE SCALE GENOMIC DNA]</scope>
</reference>
<dbReference type="SUPFAM" id="SSF82895">
    <property type="entry name" value="TSP-1 type 1 repeat"/>
    <property type="match status" value="5"/>
</dbReference>
<reference evidence="4" key="3">
    <citation type="submission" date="2025-09" db="UniProtKB">
        <authorList>
            <consortium name="Ensembl"/>
        </authorList>
    </citation>
    <scope>IDENTIFICATION</scope>
</reference>
<keyword evidence="2" id="KW-1015">Disulfide bond</keyword>
<evidence type="ECO:0000256" key="3">
    <source>
        <dbReference type="SAM" id="MobiDB-lite"/>
    </source>
</evidence>
<keyword evidence="1" id="KW-0677">Repeat</keyword>